<comment type="caution">
    <text evidence="1">The sequence shown here is derived from an EMBL/GenBank/DDBJ whole genome shotgun (WGS) entry which is preliminary data.</text>
</comment>
<dbReference type="Proteomes" id="UP001501588">
    <property type="component" value="Unassembled WGS sequence"/>
</dbReference>
<evidence type="ECO:0000313" key="2">
    <source>
        <dbReference type="Proteomes" id="UP001501588"/>
    </source>
</evidence>
<keyword evidence="2" id="KW-1185">Reference proteome</keyword>
<name>A0ABP3PHM5_9PROT</name>
<accession>A0ABP3PHM5</accession>
<protein>
    <submittedName>
        <fullName evidence="1">Uncharacterized protein</fullName>
    </submittedName>
</protein>
<gene>
    <name evidence="1" type="ORF">GCM10009416_01680</name>
</gene>
<proteinExistence type="predicted"/>
<evidence type="ECO:0000313" key="1">
    <source>
        <dbReference type="EMBL" id="GAA0567328.1"/>
    </source>
</evidence>
<dbReference type="RefSeq" id="WP_343893232.1">
    <property type="nucleotide sequence ID" value="NZ_BAAAFZ010000003.1"/>
</dbReference>
<sequence>MPTIFLIALRLGGAVADSLVWYWSLPQLARQAADARTRDHIERTYSASIWALTPAQAREVHAWAKAQHA</sequence>
<organism evidence="1 2">
    <name type="scientific">Craurococcus roseus</name>
    <dbReference type="NCBI Taxonomy" id="77585"/>
    <lineage>
        <taxon>Bacteria</taxon>
        <taxon>Pseudomonadati</taxon>
        <taxon>Pseudomonadota</taxon>
        <taxon>Alphaproteobacteria</taxon>
        <taxon>Acetobacterales</taxon>
        <taxon>Acetobacteraceae</taxon>
        <taxon>Craurococcus</taxon>
    </lineage>
</organism>
<dbReference type="EMBL" id="BAAAFZ010000003">
    <property type="protein sequence ID" value="GAA0567328.1"/>
    <property type="molecule type" value="Genomic_DNA"/>
</dbReference>
<reference evidence="2" key="1">
    <citation type="journal article" date="2019" name="Int. J. Syst. Evol. Microbiol.">
        <title>The Global Catalogue of Microorganisms (GCM) 10K type strain sequencing project: providing services to taxonomists for standard genome sequencing and annotation.</title>
        <authorList>
            <consortium name="The Broad Institute Genomics Platform"/>
            <consortium name="The Broad Institute Genome Sequencing Center for Infectious Disease"/>
            <person name="Wu L."/>
            <person name="Ma J."/>
        </authorList>
    </citation>
    <scope>NUCLEOTIDE SEQUENCE [LARGE SCALE GENOMIC DNA]</scope>
    <source>
        <strain evidence="2">JCM 9933</strain>
    </source>
</reference>